<dbReference type="HOGENOM" id="CLU_1524208_0_0_14"/>
<dbReference type="Proteomes" id="UP000019267">
    <property type="component" value="Chromosome"/>
</dbReference>
<evidence type="ECO:0000313" key="2">
    <source>
        <dbReference type="Proteomes" id="UP000019267"/>
    </source>
</evidence>
<protein>
    <submittedName>
        <fullName evidence="1">Uncharacterized protein</fullName>
    </submittedName>
</protein>
<evidence type="ECO:0000313" key="1">
    <source>
        <dbReference type="EMBL" id="AHI52973.1"/>
    </source>
</evidence>
<sequence>MIKLLALFGSASLSTAGVAPIIENYQPKTEIIEIYAEETGYEINMVGPGNDLNSTLITQVYDSLKEKTVGLQPWEWEFNEAVKFCVELDGKKESFESWDYTGTFKNIVTNDQIKVEKETYKHFKYPGEVNYDMVWDLRGQKNGSVWVSGFSFPRYLSQEEIENATFTIETSIYINK</sequence>
<keyword evidence="2" id="KW-1185">Reference proteome</keyword>
<name>W6A755_9MOLU</name>
<dbReference type="KEGG" id="scq:SCULI_v1c06320"/>
<dbReference type="EMBL" id="CP006681">
    <property type="protein sequence ID" value="AHI52973.1"/>
    <property type="molecule type" value="Genomic_DNA"/>
</dbReference>
<organism evidence="1 2">
    <name type="scientific">Spiroplasma culicicola AES-1</name>
    <dbReference type="NCBI Taxonomy" id="1276246"/>
    <lineage>
        <taxon>Bacteria</taxon>
        <taxon>Bacillati</taxon>
        <taxon>Mycoplasmatota</taxon>
        <taxon>Mollicutes</taxon>
        <taxon>Entomoplasmatales</taxon>
        <taxon>Spiroplasmataceae</taxon>
        <taxon>Spiroplasma</taxon>
    </lineage>
</organism>
<dbReference type="AlphaFoldDB" id="W6A755"/>
<accession>W6A755</accession>
<dbReference type="RefSeq" id="WP_025363208.1">
    <property type="nucleotide sequence ID" value="NZ_CP006681.1"/>
</dbReference>
<reference evidence="1 2" key="1">
    <citation type="journal article" date="2014" name="Genome Biol. Evol.">
        <title>Molecular evolution of the substrate utilization strategies and putative virulence factors in mosquito-associated Spiroplasma species.</title>
        <authorList>
            <person name="Chang T.H."/>
            <person name="Lo W.S."/>
            <person name="Ku C."/>
            <person name="Chen L.L."/>
            <person name="Kuo C.H."/>
        </authorList>
    </citation>
    <scope>NUCLEOTIDE SEQUENCE [LARGE SCALE GENOMIC DNA]</scope>
    <source>
        <strain evidence="1">AES-1</strain>
    </source>
</reference>
<dbReference type="PATRIC" id="fig|1276246.3.peg.631"/>
<proteinExistence type="predicted"/>
<gene>
    <name evidence="1" type="ORF">SCULI_v1c06320</name>
</gene>
<dbReference type="STRING" id="1276246.SCULI_v1c06320"/>